<dbReference type="CDD" id="cd15831">
    <property type="entry name" value="BTAD"/>
    <property type="match status" value="1"/>
</dbReference>
<sequence>MVARQAGTAGKGELGKRARVMRLRVLGSLEADREGTAVALGSSRQRALLAALLVDAGRVVPVETLAAALWGDHQPADPRNAIQTYVARLREALGSEVRLVTRSPGYALHVEPDQVDALRFERLLARAQKQRAQPPLARELLDEALGLWRGTAYSEFAGGFARGESLRLAERRLVAIEERAEARIALGEPREAVAELEALLVEHPLRERFVELLMRALATVDRQAEALATYRGYRERLADETGLDPSPSLDDLHGRIMRGELAGSAAGPAARQEPDTRRPVAEAAPAVPVATTSLVGREHEIAEARTALDRHPVVTLTGPGGVGKTRVAAEVAGAVHSEARYEVAWVELAPVSDPAALDHVLASATGVDVSAGPSPRAALLRALAARTLVLVLDNCEHLLDAIASVVDKVQQRCPRVRVLATSRERLAIEGEQVQPIAPLSTRTATGGADRADSVRLFLDRAASVTGGSDLSDRLPAVREICLQLDGLPLAIELAAARTASLPVEDLCAALRDGASATVGYRRSEPGRHRTVGTVVEWSYQLLDAGEQRLFERLSVFAGAFTLDQAHAVSGADVQSRTVTVEQVAALVERSLLSHAEPAGGDHRYRMLRPVRRFARERLVEHGGLETTLDRHAAVLTEYAERAAGPPMTDEGRRRLDASLDDLREVRRRAWGTGDLALLGRLVAALYRYSYWRTVAELGVWADEALTMAGADKEPTAPQMHAAAAAAAWMRGDLERAQRLATRGAGLGAGPDDPARTLAYEALGDAVFFEGRLPEAEAAFGEVVRLSTLSGDPDGETLGRTSVAIVLACMGRVPDAVREADAAGRAATRAGPTAQAFARYTQGECRAETAPGDAMALADEAAALAHDCQAWFVEGVARLTAASLRGRHGEPARAVPAYADLLRHWRRSGHWTQQWTTLRNFVELLVRLAADEPALVIAGAEAHETAKPSFGVEFDRLSEALSTARARLGEQRSEEAFRRGQRMDRDDVVDFALDTCAELSGR</sequence>
<dbReference type="Pfam" id="PF03704">
    <property type="entry name" value="BTAD"/>
    <property type="match status" value="1"/>
</dbReference>
<dbReference type="RefSeq" id="WP_180893211.1">
    <property type="nucleotide sequence ID" value="NZ_JACCKD010000004.1"/>
</dbReference>
<dbReference type="GO" id="GO:0006355">
    <property type="term" value="P:regulation of DNA-templated transcription"/>
    <property type="evidence" value="ECO:0007669"/>
    <property type="project" value="InterPro"/>
</dbReference>
<dbReference type="InterPro" id="IPR041664">
    <property type="entry name" value="AAA_16"/>
</dbReference>
<keyword evidence="2 3" id="KW-0238">DNA-binding</keyword>
<keyword evidence="7" id="KW-1185">Reference proteome</keyword>
<dbReference type="Pfam" id="PF13191">
    <property type="entry name" value="AAA_16"/>
    <property type="match status" value="1"/>
</dbReference>
<dbReference type="Pfam" id="PF00486">
    <property type="entry name" value="Trans_reg_C"/>
    <property type="match status" value="1"/>
</dbReference>
<evidence type="ECO:0000256" key="4">
    <source>
        <dbReference type="SAM" id="MobiDB-lite"/>
    </source>
</evidence>
<dbReference type="SUPFAM" id="SSF48452">
    <property type="entry name" value="TPR-like"/>
    <property type="match status" value="2"/>
</dbReference>
<feature type="region of interest" description="Disordered" evidence="4">
    <location>
        <begin position="262"/>
        <end position="285"/>
    </location>
</feature>
<dbReference type="SMART" id="SM00862">
    <property type="entry name" value="Trans_reg_C"/>
    <property type="match status" value="1"/>
</dbReference>
<dbReference type="SUPFAM" id="SSF46894">
    <property type="entry name" value="C-terminal effector domain of the bipartite response regulators"/>
    <property type="match status" value="1"/>
</dbReference>
<dbReference type="InterPro" id="IPR027417">
    <property type="entry name" value="P-loop_NTPase"/>
</dbReference>
<dbReference type="InterPro" id="IPR011990">
    <property type="entry name" value="TPR-like_helical_dom_sf"/>
</dbReference>
<dbReference type="InterPro" id="IPR001867">
    <property type="entry name" value="OmpR/PhoB-type_DNA-bd"/>
</dbReference>
<dbReference type="Pfam" id="PF25872">
    <property type="entry name" value="HTH_77"/>
    <property type="match status" value="1"/>
</dbReference>
<dbReference type="GO" id="GO:0003677">
    <property type="term" value="F:DNA binding"/>
    <property type="evidence" value="ECO:0007669"/>
    <property type="project" value="UniProtKB-UniRule"/>
</dbReference>
<dbReference type="InterPro" id="IPR005158">
    <property type="entry name" value="BTAD"/>
</dbReference>
<dbReference type="Gene3D" id="1.10.10.10">
    <property type="entry name" value="Winged helix-like DNA-binding domain superfamily/Winged helix DNA-binding domain"/>
    <property type="match status" value="1"/>
</dbReference>
<accession>A0A838AAX4</accession>
<gene>
    <name evidence="6" type="ORF">H0B56_12605</name>
</gene>
<comment type="caution">
    <text evidence="6">The sequence shown here is derived from an EMBL/GenBank/DDBJ whole genome shotgun (WGS) entry which is preliminary data.</text>
</comment>
<dbReference type="PROSITE" id="PS51755">
    <property type="entry name" value="OMPR_PHOB"/>
    <property type="match status" value="1"/>
</dbReference>
<evidence type="ECO:0000256" key="1">
    <source>
        <dbReference type="ARBA" id="ARBA00005820"/>
    </source>
</evidence>
<dbReference type="AlphaFoldDB" id="A0A838AAX4"/>
<organism evidence="6 7">
    <name type="scientific">Haloechinothrix aidingensis</name>
    <dbReference type="NCBI Taxonomy" id="2752311"/>
    <lineage>
        <taxon>Bacteria</taxon>
        <taxon>Bacillati</taxon>
        <taxon>Actinomycetota</taxon>
        <taxon>Actinomycetes</taxon>
        <taxon>Pseudonocardiales</taxon>
        <taxon>Pseudonocardiaceae</taxon>
        <taxon>Haloechinothrix</taxon>
    </lineage>
</organism>
<dbReference type="PRINTS" id="PR00364">
    <property type="entry name" value="DISEASERSIST"/>
</dbReference>
<feature type="domain" description="OmpR/PhoB-type" evidence="5">
    <location>
        <begin position="9"/>
        <end position="110"/>
    </location>
</feature>
<dbReference type="Gene3D" id="1.25.40.10">
    <property type="entry name" value="Tetratricopeptide repeat domain"/>
    <property type="match status" value="2"/>
</dbReference>
<dbReference type="Proteomes" id="UP000582974">
    <property type="component" value="Unassembled WGS sequence"/>
</dbReference>
<dbReference type="EMBL" id="JACCKD010000004">
    <property type="protein sequence ID" value="MBA0126383.1"/>
    <property type="molecule type" value="Genomic_DNA"/>
</dbReference>
<comment type="similarity">
    <text evidence="1">Belongs to the AfsR/DnrI/RedD regulatory family.</text>
</comment>
<dbReference type="InterPro" id="IPR016032">
    <property type="entry name" value="Sig_transdc_resp-reg_C-effctor"/>
</dbReference>
<proteinExistence type="inferred from homology"/>
<dbReference type="PANTHER" id="PTHR47691">
    <property type="entry name" value="REGULATOR-RELATED"/>
    <property type="match status" value="1"/>
</dbReference>
<evidence type="ECO:0000256" key="3">
    <source>
        <dbReference type="PROSITE-ProRule" id="PRU01091"/>
    </source>
</evidence>
<evidence type="ECO:0000259" key="5">
    <source>
        <dbReference type="PROSITE" id="PS51755"/>
    </source>
</evidence>
<reference evidence="6 7" key="1">
    <citation type="submission" date="2020-07" db="EMBL/GenBank/DDBJ databases">
        <title>Genome of Haloechinothrix sp.</title>
        <authorList>
            <person name="Tang S.-K."/>
            <person name="Yang L."/>
            <person name="Zhu W.-Y."/>
        </authorList>
    </citation>
    <scope>NUCLEOTIDE SEQUENCE [LARGE SCALE GENOMIC DNA]</scope>
    <source>
        <strain evidence="6 7">YIM 98757</strain>
    </source>
</reference>
<dbReference type="InterPro" id="IPR036388">
    <property type="entry name" value="WH-like_DNA-bd_sf"/>
</dbReference>
<dbReference type="PANTHER" id="PTHR47691:SF3">
    <property type="entry name" value="HTH-TYPE TRANSCRIPTIONAL REGULATOR RV0890C-RELATED"/>
    <property type="match status" value="1"/>
</dbReference>
<dbReference type="GO" id="GO:0000160">
    <property type="term" value="P:phosphorelay signal transduction system"/>
    <property type="evidence" value="ECO:0007669"/>
    <property type="project" value="InterPro"/>
</dbReference>
<evidence type="ECO:0000313" key="6">
    <source>
        <dbReference type="EMBL" id="MBA0126383.1"/>
    </source>
</evidence>
<dbReference type="InterPro" id="IPR058852">
    <property type="entry name" value="HTH_77"/>
</dbReference>
<dbReference type="SUPFAM" id="SSF52540">
    <property type="entry name" value="P-loop containing nucleoside triphosphate hydrolases"/>
    <property type="match status" value="1"/>
</dbReference>
<evidence type="ECO:0000256" key="2">
    <source>
        <dbReference type="ARBA" id="ARBA00023125"/>
    </source>
</evidence>
<dbReference type="SMART" id="SM01043">
    <property type="entry name" value="BTAD"/>
    <property type="match status" value="1"/>
</dbReference>
<name>A0A838AAX4_9PSEU</name>
<protein>
    <submittedName>
        <fullName evidence="6">AfsR/SARP family transcriptional regulator</fullName>
    </submittedName>
</protein>
<evidence type="ECO:0000313" key="7">
    <source>
        <dbReference type="Proteomes" id="UP000582974"/>
    </source>
</evidence>
<feature type="DNA-binding region" description="OmpR/PhoB-type" evidence="3">
    <location>
        <begin position="9"/>
        <end position="110"/>
    </location>
</feature>
<dbReference type="Gene3D" id="3.40.50.300">
    <property type="entry name" value="P-loop containing nucleotide triphosphate hydrolases"/>
    <property type="match status" value="1"/>
</dbReference>